<dbReference type="InterPro" id="IPR023166">
    <property type="entry name" value="BaiN-like_dom_sf"/>
</dbReference>
<dbReference type="Proteomes" id="UP000231553">
    <property type="component" value="Unassembled WGS sequence"/>
</dbReference>
<accession>A0A2M8J4N4</accession>
<dbReference type="Gene3D" id="2.40.30.10">
    <property type="entry name" value="Translation factors"/>
    <property type="match status" value="1"/>
</dbReference>
<name>A0A2M8J4N4_9RHOB</name>
<evidence type="ECO:0000313" key="2">
    <source>
        <dbReference type="EMBL" id="PJE37742.1"/>
    </source>
</evidence>
<dbReference type="Gene3D" id="1.10.8.260">
    <property type="entry name" value="HI0933 insert domain-like"/>
    <property type="match status" value="1"/>
</dbReference>
<dbReference type="InterPro" id="IPR004792">
    <property type="entry name" value="BaiN-like"/>
</dbReference>
<dbReference type="EMBL" id="PGTB01000009">
    <property type="protein sequence ID" value="PJE37742.1"/>
    <property type="molecule type" value="Genomic_DNA"/>
</dbReference>
<evidence type="ECO:0000313" key="3">
    <source>
        <dbReference type="Proteomes" id="UP000231553"/>
    </source>
</evidence>
<feature type="non-terminal residue" evidence="2">
    <location>
        <position position="1"/>
    </location>
</feature>
<gene>
    <name evidence="2" type="ORF">CVM52_05055</name>
</gene>
<sequence length="125" mass="13046">DRLAAPRGKASLANRLRKRLGLPPAQIALLNEFARPLPQHATALAALIKALPVRHSGLRPLDEAISTAGGVRQDALDGALMLKALPGVFCAGEMLDWEAPTGGYLLTACLATGRWAGRGAAAYLA</sequence>
<organism evidence="2 3">
    <name type="scientific">Pseudooceanicola lipolyticus</name>
    <dbReference type="NCBI Taxonomy" id="2029104"/>
    <lineage>
        <taxon>Bacteria</taxon>
        <taxon>Pseudomonadati</taxon>
        <taxon>Pseudomonadota</taxon>
        <taxon>Alphaproteobacteria</taxon>
        <taxon>Rhodobacterales</taxon>
        <taxon>Paracoccaceae</taxon>
        <taxon>Pseudooceanicola</taxon>
    </lineage>
</organism>
<keyword evidence="3" id="KW-1185">Reference proteome</keyword>
<dbReference type="InterPro" id="IPR057661">
    <property type="entry name" value="RsdA/BaiN/AoA(So)_Rossmann"/>
</dbReference>
<dbReference type="PANTHER" id="PTHR42887:SF1">
    <property type="entry name" value="BLR3961 PROTEIN"/>
    <property type="match status" value="1"/>
</dbReference>
<dbReference type="RefSeq" id="WP_205964884.1">
    <property type="nucleotide sequence ID" value="NZ_PGTB01000009.1"/>
</dbReference>
<protein>
    <submittedName>
        <fullName evidence="2">Aminoacetone oxidase family FAD-binding enzyme</fullName>
    </submittedName>
</protein>
<dbReference type="SUPFAM" id="SSF51905">
    <property type="entry name" value="FAD/NAD(P)-binding domain"/>
    <property type="match status" value="1"/>
</dbReference>
<dbReference type="Pfam" id="PF03486">
    <property type="entry name" value="HI0933_like"/>
    <property type="match status" value="1"/>
</dbReference>
<dbReference type="InterPro" id="IPR036188">
    <property type="entry name" value="FAD/NAD-bd_sf"/>
</dbReference>
<reference evidence="2 3" key="1">
    <citation type="journal article" date="2018" name="Int. J. Syst. Evol. Microbiol.">
        <title>Pseudooceanicola lipolyticus sp. nov., a marine alphaproteobacterium, reclassification of Oceanicola flagellatus as Pseudooceanicola flagellatus comb. nov. and emended description of the genus Pseudooceanicola.</title>
        <authorList>
            <person name="Huang M.-M."/>
            <person name="Guo L.-L."/>
            <person name="Wu Y.-H."/>
            <person name="Lai Q.-L."/>
            <person name="Shao Z.-Z."/>
            <person name="Wang C.-S."/>
            <person name="Wu M."/>
            <person name="Xu X.-W."/>
        </authorList>
    </citation>
    <scope>NUCLEOTIDE SEQUENCE [LARGE SCALE GENOMIC DNA]</scope>
    <source>
        <strain evidence="2 3">157</strain>
    </source>
</reference>
<proteinExistence type="predicted"/>
<dbReference type="PANTHER" id="PTHR42887">
    <property type="entry name" value="OS12G0638800 PROTEIN"/>
    <property type="match status" value="1"/>
</dbReference>
<evidence type="ECO:0000259" key="1">
    <source>
        <dbReference type="Pfam" id="PF03486"/>
    </source>
</evidence>
<dbReference type="Gene3D" id="3.50.50.60">
    <property type="entry name" value="FAD/NAD(P)-binding domain"/>
    <property type="match status" value="1"/>
</dbReference>
<feature type="domain" description="RsdA/BaiN/AoA(So)-like Rossmann fold-like" evidence="1">
    <location>
        <begin position="40"/>
        <end position="118"/>
    </location>
</feature>
<dbReference type="AlphaFoldDB" id="A0A2M8J4N4"/>
<comment type="caution">
    <text evidence="2">The sequence shown here is derived from an EMBL/GenBank/DDBJ whole genome shotgun (WGS) entry which is preliminary data.</text>
</comment>